<name>A0A1C3VXF8_9BRAD</name>
<gene>
    <name evidence="1" type="ORF">GA0061098_10063</name>
</gene>
<organism evidence="1 2">
    <name type="scientific">Bradyrhizobium shewense</name>
    <dbReference type="NCBI Taxonomy" id="1761772"/>
    <lineage>
        <taxon>Bacteria</taxon>
        <taxon>Pseudomonadati</taxon>
        <taxon>Pseudomonadota</taxon>
        <taxon>Alphaproteobacteria</taxon>
        <taxon>Hyphomicrobiales</taxon>
        <taxon>Nitrobacteraceae</taxon>
        <taxon>Bradyrhizobium</taxon>
    </lineage>
</organism>
<proteinExistence type="predicted"/>
<evidence type="ECO:0000313" key="1">
    <source>
        <dbReference type="EMBL" id="SCB32460.1"/>
    </source>
</evidence>
<dbReference type="EMBL" id="FMAI01000006">
    <property type="protein sequence ID" value="SCB32460.1"/>
    <property type="molecule type" value="Genomic_DNA"/>
</dbReference>
<dbReference type="AlphaFoldDB" id="A0A1C3VXF8"/>
<protein>
    <submittedName>
        <fullName evidence="1">Uncharacterized protein</fullName>
    </submittedName>
</protein>
<sequence length="202" mass="21985">MSQQSSMHFYLNWAKERIDEMDAALASFEVKAGQAKAESKVKTDQLLSDLTTRRDAFQAMLKTQAEAGEAAWTDAKADLEKQWAGFEAQVKTYFEGAGKQLEQQQATFKDVAAAQAKAWREAADKFRDAAGKVTAARTVDVDAALKQMKSDASEAEARLQKLKQAGSESWSVLSAALAESRKAFDQANQAAWNALKGGGPKS</sequence>
<reference evidence="2" key="1">
    <citation type="submission" date="2016-08" db="EMBL/GenBank/DDBJ databases">
        <authorList>
            <person name="Varghese N."/>
            <person name="Submissions Spin"/>
        </authorList>
    </citation>
    <scope>NUCLEOTIDE SEQUENCE [LARGE SCALE GENOMIC DNA]</scope>
    <source>
        <strain evidence="2">ERR11</strain>
    </source>
</reference>
<dbReference type="RefSeq" id="WP_129590847.1">
    <property type="nucleotide sequence ID" value="NZ_FMAI01000006.1"/>
</dbReference>
<accession>A0A1C3VXF8</accession>
<keyword evidence="2" id="KW-1185">Reference proteome</keyword>
<evidence type="ECO:0000313" key="2">
    <source>
        <dbReference type="Proteomes" id="UP000199184"/>
    </source>
</evidence>
<dbReference type="Proteomes" id="UP000199184">
    <property type="component" value="Unassembled WGS sequence"/>
</dbReference>